<gene>
    <name evidence="3" type="ORF">CVM52_00960</name>
</gene>
<dbReference type="Proteomes" id="UP000231553">
    <property type="component" value="Unassembled WGS sequence"/>
</dbReference>
<sequence>MTLDLPAVAADPLDVLDPEIAEFVRRSMEAGRGYPPRETLSAPQARLLALETRRQWFEGGPIMARTEERMIPTRHGELRMRLHRPEGVTAKGAFLYLPGGGWVLFSVDTHDRLMREYAEAAKMIVIGVDYSRAPEARFPQPVEELDDVLDWLFEHADELGFDPARLAMGGDSAGANLTAATSLKRRDEGKVLPAGMILNYGSYDLNIFTESVVKWGGGSYLLTTHMMVWFQMQYMRTPEDITHPWASPIRAHSKAGLPQTLMVMTDCDVLYDSNIGFEAALREAGVDVTARLYPGTVHSFLEAMSIAKVSRRAIRETAEWLRERVG</sequence>
<evidence type="ECO:0000313" key="4">
    <source>
        <dbReference type="Proteomes" id="UP000231553"/>
    </source>
</evidence>
<dbReference type="AlphaFoldDB" id="A0A2M8J7I6"/>
<proteinExistence type="predicted"/>
<evidence type="ECO:0000256" key="1">
    <source>
        <dbReference type="ARBA" id="ARBA00022801"/>
    </source>
</evidence>
<evidence type="ECO:0000313" key="3">
    <source>
        <dbReference type="EMBL" id="PJE38726.1"/>
    </source>
</evidence>
<reference evidence="3 4" key="1">
    <citation type="journal article" date="2018" name="Int. J. Syst. Evol. Microbiol.">
        <title>Pseudooceanicola lipolyticus sp. nov., a marine alphaproteobacterium, reclassification of Oceanicola flagellatus as Pseudooceanicola flagellatus comb. nov. and emended description of the genus Pseudooceanicola.</title>
        <authorList>
            <person name="Huang M.-M."/>
            <person name="Guo L.-L."/>
            <person name="Wu Y.-H."/>
            <person name="Lai Q.-L."/>
            <person name="Shao Z.-Z."/>
            <person name="Wang C.-S."/>
            <person name="Wu M."/>
            <person name="Xu X.-W."/>
        </authorList>
    </citation>
    <scope>NUCLEOTIDE SEQUENCE [LARGE SCALE GENOMIC DNA]</scope>
    <source>
        <strain evidence="3 4">157</strain>
    </source>
</reference>
<dbReference type="InterPro" id="IPR029058">
    <property type="entry name" value="AB_hydrolase_fold"/>
</dbReference>
<dbReference type="PANTHER" id="PTHR48081:SF8">
    <property type="entry name" value="ALPHA_BETA HYDROLASE FOLD-3 DOMAIN-CONTAINING PROTEIN-RELATED"/>
    <property type="match status" value="1"/>
</dbReference>
<dbReference type="EMBL" id="PGTB01000001">
    <property type="protein sequence ID" value="PJE38726.1"/>
    <property type="molecule type" value="Genomic_DNA"/>
</dbReference>
<dbReference type="GO" id="GO:0016787">
    <property type="term" value="F:hydrolase activity"/>
    <property type="evidence" value="ECO:0007669"/>
    <property type="project" value="UniProtKB-KW"/>
</dbReference>
<keyword evidence="1" id="KW-0378">Hydrolase</keyword>
<comment type="caution">
    <text evidence="3">The sequence shown here is derived from an EMBL/GenBank/DDBJ whole genome shotgun (WGS) entry which is preliminary data.</text>
</comment>
<dbReference type="PANTHER" id="PTHR48081">
    <property type="entry name" value="AB HYDROLASE SUPERFAMILY PROTEIN C4A8.06C"/>
    <property type="match status" value="1"/>
</dbReference>
<accession>A0A2M8J7I6</accession>
<dbReference type="InterPro" id="IPR013094">
    <property type="entry name" value="AB_hydrolase_3"/>
</dbReference>
<dbReference type="SUPFAM" id="SSF53474">
    <property type="entry name" value="alpha/beta-Hydrolases"/>
    <property type="match status" value="1"/>
</dbReference>
<dbReference type="Pfam" id="PF07859">
    <property type="entry name" value="Abhydrolase_3"/>
    <property type="match status" value="1"/>
</dbReference>
<name>A0A2M8J7I6_9RHOB</name>
<dbReference type="RefSeq" id="WP_100160854.1">
    <property type="nucleotide sequence ID" value="NZ_PGTB01000001.1"/>
</dbReference>
<dbReference type="InterPro" id="IPR050300">
    <property type="entry name" value="GDXG_lipolytic_enzyme"/>
</dbReference>
<keyword evidence="4" id="KW-1185">Reference proteome</keyword>
<organism evidence="3 4">
    <name type="scientific">Pseudooceanicola lipolyticus</name>
    <dbReference type="NCBI Taxonomy" id="2029104"/>
    <lineage>
        <taxon>Bacteria</taxon>
        <taxon>Pseudomonadati</taxon>
        <taxon>Pseudomonadota</taxon>
        <taxon>Alphaproteobacteria</taxon>
        <taxon>Rhodobacterales</taxon>
        <taxon>Paracoccaceae</taxon>
        <taxon>Pseudooceanicola</taxon>
    </lineage>
</organism>
<evidence type="ECO:0000259" key="2">
    <source>
        <dbReference type="Pfam" id="PF07859"/>
    </source>
</evidence>
<protein>
    <submittedName>
        <fullName evidence="3">Acetylesterase</fullName>
    </submittedName>
</protein>
<feature type="domain" description="Alpha/beta hydrolase fold-3" evidence="2">
    <location>
        <begin position="95"/>
        <end position="301"/>
    </location>
</feature>
<dbReference type="OrthoDB" id="9806180at2"/>
<dbReference type="Gene3D" id="3.40.50.1820">
    <property type="entry name" value="alpha/beta hydrolase"/>
    <property type="match status" value="1"/>
</dbReference>